<protein>
    <submittedName>
        <fullName evidence="4">Response regulator</fullName>
    </submittedName>
</protein>
<dbReference type="AlphaFoldDB" id="A0A418UZQ7"/>
<keyword evidence="5" id="KW-1185">Reference proteome</keyword>
<keyword evidence="1 2" id="KW-0597">Phosphoprotein</keyword>
<reference evidence="4 5" key="1">
    <citation type="submission" date="2018-09" db="EMBL/GenBank/DDBJ databases">
        <authorList>
            <person name="Zhu H."/>
        </authorList>
    </citation>
    <scope>NUCLEOTIDE SEQUENCE [LARGE SCALE GENOMIC DNA]</scope>
    <source>
        <strain evidence="4 5">K2S05-167</strain>
    </source>
</reference>
<feature type="modified residue" description="4-aspartylphosphate" evidence="2">
    <location>
        <position position="52"/>
    </location>
</feature>
<dbReference type="SMART" id="SM00448">
    <property type="entry name" value="REC"/>
    <property type="match status" value="1"/>
</dbReference>
<dbReference type="GO" id="GO:0000160">
    <property type="term" value="P:phosphorelay signal transduction system"/>
    <property type="evidence" value="ECO:0007669"/>
    <property type="project" value="InterPro"/>
</dbReference>
<dbReference type="RefSeq" id="WP_119766824.1">
    <property type="nucleotide sequence ID" value="NZ_QYUJ01000030.1"/>
</dbReference>
<evidence type="ECO:0000313" key="5">
    <source>
        <dbReference type="Proteomes" id="UP000286287"/>
    </source>
</evidence>
<comment type="caution">
    <text evidence="4">The sequence shown here is derived from an EMBL/GenBank/DDBJ whole genome shotgun (WGS) entry which is preliminary data.</text>
</comment>
<dbReference type="PROSITE" id="PS50110">
    <property type="entry name" value="RESPONSE_REGULATORY"/>
    <property type="match status" value="1"/>
</dbReference>
<dbReference type="OrthoDB" id="9759232at2"/>
<dbReference type="EMBL" id="QYUJ01000030">
    <property type="protein sequence ID" value="RJF68957.1"/>
    <property type="molecule type" value="Genomic_DNA"/>
</dbReference>
<proteinExistence type="predicted"/>
<sequence>MAKILIIDDSPADIRFMTEALRSTGHAVVSITESSKAEATMEAERPDLTLLDVVMPERNGYETLRALKKLPAYASTKVVFVSSKGSDTDVKWGLRQGAVDYLVKPYTPEQVVTLVSRHV</sequence>
<dbReference type="SUPFAM" id="SSF52172">
    <property type="entry name" value="CheY-like"/>
    <property type="match status" value="1"/>
</dbReference>
<name>A0A418UZQ7_9DEIO</name>
<dbReference type="Proteomes" id="UP000286287">
    <property type="component" value="Unassembled WGS sequence"/>
</dbReference>
<gene>
    <name evidence="4" type="ORF">D3875_21730</name>
</gene>
<accession>A0A418UZQ7</accession>
<dbReference type="PANTHER" id="PTHR44591:SF23">
    <property type="entry name" value="CHEY SUBFAMILY"/>
    <property type="match status" value="1"/>
</dbReference>
<dbReference type="InterPro" id="IPR011006">
    <property type="entry name" value="CheY-like_superfamily"/>
</dbReference>
<dbReference type="Pfam" id="PF00072">
    <property type="entry name" value="Response_reg"/>
    <property type="match status" value="1"/>
</dbReference>
<feature type="domain" description="Response regulatory" evidence="3">
    <location>
        <begin position="3"/>
        <end position="119"/>
    </location>
</feature>
<evidence type="ECO:0000256" key="1">
    <source>
        <dbReference type="ARBA" id="ARBA00022553"/>
    </source>
</evidence>
<evidence type="ECO:0000259" key="3">
    <source>
        <dbReference type="PROSITE" id="PS50110"/>
    </source>
</evidence>
<evidence type="ECO:0000256" key="2">
    <source>
        <dbReference type="PROSITE-ProRule" id="PRU00169"/>
    </source>
</evidence>
<dbReference type="InterPro" id="IPR050595">
    <property type="entry name" value="Bact_response_regulator"/>
</dbReference>
<dbReference type="PANTHER" id="PTHR44591">
    <property type="entry name" value="STRESS RESPONSE REGULATOR PROTEIN 1"/>
    <property type="match status" value="1"/>
</dbReference>
<dbReference type="InterPro" id="IPR001789">
    <property type="entry name" value="Sig_transdc_resp-reg_receiver"/>
</dbReference>
<evidence type="ECO:0000313" key="4">
    <source>
        <dbReference type="EMBL" id="RJF68957.1"/>
    </source>
</evidence>
<dbReference type="Gene3D" id="3.40.50.2300">
    <property type="match status" value="1"/>
</dbReference>
<organism evidence="4 5">
    <name type="scientific">Deinococcus cavernae</name>
    <dbReference type="NCBI Taxonomy" id="2320857"/>
    <lineage>
        <taxon>Bacteria</taxon>
        <taxon>Thermotogati</taxon>
        <taxon>Deinococcota</taxon>
        <taxon>Deinococci</taxon>
        <taxon>Deinococcales</taxon>
        <taxon>Deinococcaceae</taxon>
        <taxon>Deinococcus</taxon>
    </lineage>
</organism>